<dbReference type="PROSITE" id="PS50878">
    <property type="entry name" value="RT_POL"/>
    <property type="match status" value="1"/>
</dbReference>
<comment type="function">
    <text evidence="10">Endoglycosidase which is a cell surface and extracellular matrix-degrading enzyme. Cleaves heparan sulfate proteoglycans (HSPGs) into heparan sulfate side chains and core proteoglycans.</text>
</comment>
<protein>
    <recommendedName>
        <fullName evidence="13">Reverse transcriptase domain-containing protein</fullName>
    </recommendedName>
</protein>
<feature type="compositionally biased region" description="Low complexity" evidence="11">
    <location>
        <begin position="1796"/>
        <end position="1815"/>
    </location>
</feature>
<dbReference type="InterPro" id="IPR025836">
    <property type="entry name" value="Zn_knuckle_CX2CX4HX4C"/>
</dbReference>
<keyword evidence="5" id="KW-0378">Hydrolase</keyword>
<evidence type="ECO:0000256" key="10">
    <source>
        <dbReference type="ARBA" id="ARBA00055929"/>
    </source>
</evidence>
<evidence type="ECO:0000256" key="7">
    <source>
        <dbReference type="ARBA" id="ARBA00023180"/>
    </source>
</evidence>
<dbReference type="GO" id="GO:0005576">
    <property type="term" value="C:extracellular region"/>
    <property type="evidence" value="ECO:0007669"/>
    <property type="project" value="UniProtKB-SubCell"/>
</dbReference>
<evidence type="ECO:0000313" key="15">
    <source>
        <dbReference type="Proteomes" id="UP000694240"/>
    </source>
</evidence>
<dbReference type="GO" id="GO:0009505">
    <property type="term" value="C:plant-type cell wall"/>
    <property type="evidence" value="ECO:0007669"/>
    <property type="project" value="TreeGrafter"/>
</dbReference>
<dbReference type="CDD" id="cd01650">
    <property type="entry name" value="RT_nLTR_like"/>
    <property type="match status" value="1"/>
</dbReference>
<proteinExistence type="inferred from homology"/>
<keyword evidence="4" id="KW-0732">Signal</keyword>
<feature type="compositionally biased region" description="Pro residues" evidence="11">
    <location>
        <begin position="1758"/>
        <end position="1770"/>
    </location>
</feature>
<keyword evidence="15" id="KW-1185">Reference proteome</keyword>
<dbReference type="Pfam" id="PF14111">
    <property type="entry name" value="DUF4283"/>
    <property type="match status" value="1"/>
</dbReference>
<reference evidence="14 15" key="1">
    <citation type="submission" date="2020-12" db="EMBL/GenBank/DDBJ databases">
        <title>Concerted genomic and epigenomic changes stabilize Arabidopsis allopolyploids.</title>
        <authorList>
            <person name="Chen Z."/>
        </authorList>
    </citation>
    <scope>NUCLEOTIDE SEQUENCE [LARGE SCALE GENOMIC DNA]</scope>
    <source>
        <strain evidence="14">Allo738</strain>
        <tissue evidence="14">Leaf</tissue>
    </source>
</reference>
<organism evidence="14 15">
    <name type="scientific">Arabidopsis thaliana x Arabidopsis arenosa</name>
    <dbReference type="NCBI Taxonomy" id="1240361"/>
    <lineage>
        <taxon>Eukaryota</taxon>
        <taxon>Viridiplantae</taxon>
        <taxon>Streptophyta</taxon>
        <taxon>Embryophyta</taxon>
        <taxon>Tracheophyta</taxon>
        <taxon>Spermatophyta</taxon>
        <taxon>Magnoliopsida</taxon>
        <taxon>eudicotyledons</taxon>
        <taxon>Gunneridae</taxon>
        <taxon>Pentapetalae</taxon>
        <taxon>rosids</taxon>
        <taxon>malvids</taxon>
        <taxon>Brassicales</taxon>
        <taxon>Brassicaceae</taxon>
        <taxon>Camelineae</taxon>
        <taxon>Arabidopsis</taxon>
    </lineage>
</organism>
<keyword evidence="6 12" id="KW-0472">Membrane</keyword>
<dbReference type="GO" id="GO:0005765">
    <property type="term" value="C:lysosomal membrane"/>
    <property type="evidence" value="ECO:0007669"/>
    <property type="project" value="UniProtKB-SubCell"/>
</dbReference>
<dbReference type="InterPro" id="IPR005199">
    <property type="entry name" value="Glyco_hydro_79"/>
</dbReference>
<keyword evidence="12" id="KW-1133">Transmembrane helix</keyword>
<feature type="domain" description="Reverse transcriptase" evidence="13">
    <location>
        <begin position="653"/>
        <end position="919"/>
    </location>
</feature>
<dbReference type="PANTHER" id="PTHR14363:SF37">
    <property type="entry name" value="HEPARANASE-LIKE PROTEIN 2"/>
    <property type="match status" value="1"/>
</dbReference>
<dbReference type="InterPro" id="IPR000477">
    <property type="entry name" value="RT_dom"/>
</dbReference>
<evidence type="ECO:0000256" key="2">
    <source>
        <dbReference type="ARBA" id="ARBA00009800"/>
    </source>
</evidence>
<evidence type="ECO:0000256" key="1">
    <source>
        <dbReference type="ARBA" id="ARBA00004613"/>
    </source>
</evidence>
<comment type="caution">
    <text evidence="14">The sequence shown here is derived from an EMBL/GenBank/DDBJ whole genome shotgun (WGS) entry which is preliminary data.</text>
</comment>
<dbReference type="Pfam" id="PF14392">
    <property type="entry name" value="zf-CCHC_4"/>
    <property type="match status" value="2"/>
</dbReference>
<evidence type="ECO:0000256" key="6">
    <source>
        <dbReference type="ARBA" id="ARBA00023136"/>
    </source>
</evidence>
<evidence type="ECO:0000256" key="8">
    <source>
        <dbReference type="ARBA" id="ARBA00023228"/>
    </source>
</evidence>
<accession>A0A8T2D8R7</accession>
<evidence type="ECO:0000256" key="5">
    <source>
        <dbReference type="ARBA" id="ARBA00022801"/>
    </source>
</evidence>
<comment type="subcellular location">
    <subcellularLocation>
        <location evidence="9">Lysosome membrane</location>
        <topology evidence="9">Peripheral membrane protein</topology>
    </subcellularLocation>
    <subcellularLocation>
        <location evidence="1">Secreted</location>
    </subcellularLocation>
</comment>
<evidence type="ECO:0000256" key="3">
    <source>
        <dbReference type="ARBA" id="ARBA00022525"/>
    </source>
</evidence>
<dbReference type="InterPro" id="IPR025558">
    <property type="entry name" value="DUF4283"/>
</dbReference>
<gene>
    <name evidence="14" type="ORF">ISN45_At05g057360</name>
</gene>
<dbReference type="FunFam" id="3.20.20.80:FF:000023">
    <property type="entry name" value="heparanase-like protein 3"/>
    <property type="match status" value="1"/>
</dbReference>
<dbReference type="Pfam" id="PF00078">
    <property type="entry name" value="RVT_1"/>
    <property type="match status" value="1"/>
</dbReference>
<evidence type="ECO:0000256" key="9">
    <source>
        <dbReference type="ARBA" id="ARBA00023765"/>
    </source>
</evidence>
<comment type="similarity">
    <text evidence="2">Belongs to the glycosyl hydrolase 79 family.</text>
</comment>
<feature type="transmembrane region" description="Helical" evidence="12">
    <location>
        <begin position="1836"/>
        <end position="1865"/>
    </location>
</feature>
<keyword evidence="7" id="KW-0325">Glycoprotein</keyword>
<keyword evidence="12" id="KW-0812">Transmembrane</keyword>
<evidence type="ECO:0000256" key="4">
    <source>
        <dbReference type="ARBA" id="ARBA00022729"/>
    </source>
</evidence>
<evidence type="ECO:0000259" key="13">
    <source>
        <dbReference type="PROSITE" id="PS50878"/>
    </source>
</evidence>
<feature type="region of interest" description="Disordered" evidence="11">
    <location>
        <begin position="1794"/>
        <end position="1824"/>
    </location>
</feature>
<feature type="compositionally biased region" description="Polar residues" evidence="11">
    <location>
        <begin position="1741"/>
        <end position="1754"/>
    </location>
</feature>
<dbReference type="GO" id="GO:0004566">
    <property type="term" value="F:beta-glucuronidase activity"/>
    <property type="evidence" value="ECO:0007669"/>
    <property type="project" value="TreeGrafter"/>
</dbReference>
<feature type="region of interest" description="Disordered" evidence="11">
    <location>
        <begin position="1741"/>
        <end position="1770"/>
    </location>
</feature>
<sequence length="2415" mass="274588">MDRWVEKPKEDYLMFLPVWIRLRNIPVNYYTSDTIKEIASCVGKVLKVELDLEKSQAQDYVRVQVLFDVRNPLRNCKEVLIPTGEVVSVTFDYERIRKRCFLCQRLTHEKGDCPFSQQRNKSNFEKIIRDAGLKTGDLVSETRPKILSLPSPSMVPVGSNENRDLFNWQREKDAQDSSPYPASPAPLNELSKELQKGLFPFKAKLRKSHESEALSGFLEMDLSSDPKTTLEEASSSGLSIRQKNPRKRKVYTLRKKSLGREDLNLPDANFIIQGDTDAKRRNQAVGSGISQDNKGVDSTVVPCELPQKSTWCMIGDFNDITSNQDKLGGPSRLSSSFQPFKDMLSWCDMHELGSSGNSYTWGGTRNDQWIQCKLDRCFGNSAWFSMFPKSHQWFLEKMGSDHRPVLVKFVNDQEVFRGQFRFDKRFADDPNCAEAIRSSWNEIVSSEVSSSMMGLVECRKAIGKWKKGNNFNAQNRIKCLRKELDEEKSFQFPSWPKVSVLQDLLSAAFYEEESFWRLKSRDKWLDGGDKNSKFFQASVKANRVKNSLSFLVDEEGNEHTVAKEKGNIALSFFKDLFTSSYPANMQSILHGFQARVTSEMNIDLTKDVSEGEIYNAVFSINAESAPGPDGFTALFFQSHWSLVKKQIMEDILGFFQTGIMPDQWNHTHLCLIPKISPPRRMADIRPISLCSVLYKIVSKILSARLKKHLPELVSPTQSAFVAERLASDNILIAHEIIHNLRTNDKISKEFLAFKTDMSKAYDRVEWPFLQGILTAMGFNIKWISWIMSCVTSVSYSVLINGQAFGKLFPERGIRQGDPLSPFLFVLCTEALVHILNQAERDGRVTGIRFNEAGTSINHLLFADDTLIICKATKNECEELMHCLSEYGHILGQVINLEKSAVTFGAKIDEDTKDWIKNRSGIQLEGGYGKYLGLPECLRGSKKDLFEFLKEKLQARLTGWYAKTLSQGGKVILLKSIAMALPVYAMTCFRLPKSLCSRLTGAMIDFWWNSMQNTKKIHWIGAQKLILPKSLGGFGFKDLQCFNQALLAKQAWRIFKNEDSLLSTIFKSRYFLNTDFLNASKGTHPSYAWQSILYGRDLLQKGLKKIIGNGQQTSVWVDKWLFDGLNRRPSSIHSLMDISMKVNQLIDPISGNWNLNLMSQLFPWTDILIMLNQRPMVNRNDSYCWSGNNNGIYTVKSGYDLISRQAHQKIYQEAAVNPSVNPLFCSIWSLHTAPKIKVFLWKVLKGAVAVEDRLRTRGIKAMDGCLMCNEENETINHILFQCPLARQVWALSLMQSPEKGFGSSIFTNMDHVLNYCQKLSSSSNVSYVSPWIIWVLWKHRNKILFEGVTSVTQSIVDKAYVDCNQWCSAQQDVCIKESKSKLNWSPPPQNEIKCNIGVAWSNRLQASGASWVVRDALGKVLLHSRRSYSHVHSMLDAKIRSWEWALTSMAQHHFDRVTFGASTHDIIKALYKPEEWPSLLGHTSQLLKLSQKKSGWFMALEPKHYELWDEIQGLDLGPEDPALFIPHEAYVYVEEFNRLSIIARPLNPRVQNLNAVIAALPRYWGMTVHVHGRILDATYVQFLFQNEVDLQSVQRREPWIFNNWFVATQRWEPAPALNFVTSIDLWVQIRGIPLPYVCEETALEIARDLGEVIMLDHHDATSTQITYIRVRVRFGITDRLRFFQRIIFDSGEVVTIRFQYERLRRICSSCFRFTHNRAYCPYRPRPHSIARERAVFRDSVHRSSLNSQSQMTETSFPAPVTPPPRIAHPPLNPEELRAAYPYYASVRDTHTLHVGESSTARQQWSSSSSTTPTRADTPNHDNNRVFEVGQSSRRQEVYYFMFLVLLLSIILLCLNQSLGFFSPWILDSEINQSKETKMGFNVVVFLSCLLLLPPVTFGSNMERTTLVIDGSRRIAETDENFICATLDWWPPEKCNYDQCPWGYASLINLNLASPLLAKAIQAFRTLRIRIGGSLQDQVIYDVGDLKTPCTQFKKTDDGLFGFSEGCLYMKRWDEVNHFFNATGAIVTFGLNALHGRNKLNGTAWGGDWDHTNTQDFMNYTVSKGYAIDSWEFGNELSGSGIWASVSVELYGKDLIVLKNVIKNVYKNSRTKPLVVAPGGFFEEQWYSELLRLSGPGVLDVLTHHIYNLGPGNDPKLVNKILDPNYLSGISELFANVNQTIQEHGPWAAAWVGEAGGAFNSGGRQVSETFINSFWYLDQLGISSKHNTKVYCRQALVGGFYGLLEKETFVPNPDYYSALLWHRLMGKGILGVQTTASEYLRAYVHCSKRRAGITILLINLSKHTTFTVAVSNGVKVVLQAESMKRKSFLETIKSKVSWVGNKASDGYLNREEYHLSPKDGDLRSKIMLLNGKPLVPTATGDIPKLEPVRHGVKSPVYINPLSISFIVLPTFDAPACS</sequence>
<evidence type="ECO:0000256" key="12">
    <source>
        <dbReference type="SAM" id="Phobius"/>
    </source>
</evidence>
<dbReference type="PANTHER" id="PTHR14363">
    <property type="entry name" value="HEPARANASE-RELATED"/>
    <property type="match status" value="1"/>
</dbReference>
<keyword evidence="3" id="KW-0964">Secreted</keyword>
<dbReference type="Proteomes" id="UP000694240">
    <property type="component" value="Chromosome 5"/>
</dbReference>
<name>A0A8T2D8R7_9BRAS</name>
<dbReference type="InterPro" id="IPR026960">
    <property type="entry name" value="RVT-Znf"/>
</dbReference>
<evidence type="ECO:0000313" key="14">
    <source>
        <dbReference type="EMBL" id="KAG7606872.1"/>
    </source>
</evidence>
<dbReference type="Pfam" id="PF03662">
    <property type="entry name" value="Glyco_hydro_79n"/>
    <property type="match status" value="1"/>
</dbReference>
<feature type="compositionally biased region" description="Polar residues" evidence="11">
    <location>
        <begin position="225"/>
        <end position="242"/>
    </location>
</feature>
<feature type="region of interest" description="Disordered" evidence="11">
    <location>
        <begin position="225"/>
        <end position="246"/>
    </location>
</feature>
<dbReference type="EMBL" id="JAEFBK010000005">
    <property type="protein sequence ID" value="KAG7606872.1"/>
    <property type="molecule type" value="Genomic_DNA"/>
</dbReference>
<evidence type="ECO:0000256" key="11">
    <source>
        <dbReference type="SAM" id="MobiDB-lite"/>
    </source>
</evidence>
<feature type="transmembrane region" description="Helical" evidence="12">
    <location>
        <begin position="1877"/>
        <end position="1896"/>
    </location>
</feature>
<keyword evidence="8" id="KW-0458">Lysosome</keyword>
<dbReference type="Pfam" id="PF13966">
    <property type="entry name" value="zf-RVT"/>
    <property type="match status" value="1"/>
</dbReference>